<reference evidence="2" key="2">
    <citation type="submission" date="2018-03" db="EMBL/GenBank/DDBJ databases">
        <title>The Triticum urartu genome reveals the dynamic nature of wheat genome evolution.</title>
        <authorList>
            <person name="Ling H."/>
            <person name="Ma B."/>
            <person name="Shi X."/>
            <person name="Liu H."/>
            <person name="Dong L."/>
            <person name="Sun H."/>
            <person name="Cao Y."/>
            <person name="Gao Q."/>
            <person name="Zheng S."/>
            <person name="Li Y."/>
            <person name="Yu Y."/>
            <person name="Du H."/>
            <person name="Qi M."/>
            <person name="Li Y."/>
            <person name="Yu H."/>
            <person name="Cui Y."/>
            <person name="Wang N."/>
            <person name="Chen C."/>
            <person name="Wu H."/>
            <person name="Zhao Y."/>
            <person name="Zhang J."/>
            <person name="Li Y."/>
            <person name="Zhou W."/>
            <person name="Zhang B."/>
            <person name="Hu W."/>
            <person name="Eijk M."/>
            <person name="Tang J."/>
            <person name="Witsenboer H."/>
            <person name="Zhao S."/>
            <person name="Li Z."/>
            <person name="Zhang A."/>
            <person name="Wang D."/>
            <person name="Liang C."/>
        </authorList>
    </citation>
    <scope>NUCLEOTIDE SEQUENCE [LARGE SCALE GENOMIC DNA]</scope>
    <source>
        <strain evidence="2">cv. G1812</strain>
    </source>
</reference>
<sequence length="143" mass="15717">MEEAFVTERNCSSYNGGGEEVGDSCDPGAGSIARDTAAEDREEDGVVVSRQRGLVGPGGSGLVRQQMRGSTVLAECLPSRLRFVPMLIKTANVINPAIGTSFESLEEDYEFYNLYSWEVGFGVQYVKKPFEYTPEEVRMRLCG</sequence>
<dbReference type="Gramene" id="TuG1812G0300001920.01.T01">
    <property type="protein sequence ID" value="TuG1812G0300001920.01.T01"/>
    <property type="gene ID" value="TuG1812G0300001920.01"/>
</dbReference>
<evidence type="ECO:0008006" key="4">
    <source>
        <dbReference type="Google" id="ProtNLM"/>
    </source>
</evidence>
<feature type="region of interest" description="Disordered" evidence="1">
    <location>
        <begin position="1"/>
        <end position="47"/>
    </location>
</feature>
<reference evidence="3" key="1">
    <citation type="journal article" date="2013" name="Nature">
        <title>Draft genome of the wheat A-genome progenitor Triticum urartu.</title>
        <authorList>
            <person name="Ling H.Q."/>
            <person name="Zhao S."/>
            <person name="Liu D."/>
            <person name="Wang J."/>
            <person name="Sun H."/>
            <person name="Zhang C."/>
            <person name="Fan H."/>
            <person name="Li D."/>
            <person name="Dong L."/>
            <person name="Tao Y."/>
            <person name="Gao C."/>
            <person name="Wu H."/>
            <person name="Li Y."/>
            <person name="Cui Y."/>
            <person name="Guo X."/>
            <person name="Zheng S."/>
            <person name="Wang B."/>
            <person name="Yu K."/>
            <person name="Liang Q."/>
            <person name="Yang W."/>
            <person name="Lou X."/>
            <person name="Chen J."/>
            <person name="Feng M."/>
            <person name="Jian J."/>
            <person name="Zhang X."/>
            <person name="Luo G."/>
            <person name="Jiang Y."/>
            <person name="Liu J."/>
            <person name="Wang Z."/>
            <person name="Sha Y."/>
            <person name="Zhang B."/>
            <person name="Wu H."/>
            <person name="Tang D."/>
            <person name="Shen Q."/>
            <person name="Xue P."/>
            <person name="Zou S."/>
            <person name="Wang X."/>
            <person name="Liu X."/>
            <person name="Wang F."/>
            <person name="Yang Y."/>
            <person name="An X."/>
            <person name="Dong Z."/>
            <person name="Zhang K."/>
            <person name="Zhang X."/>
            <person name="Luo M.C."/>
            <person name="Dvorak J."/>
            <person name="Tong Y."/>
            <person name="Wang J."/>
            <person name="Yang H."/>
            <person name="Li Z."/>
            <person name="Wang D."/>
            <person name="Zhang A."/>
            <person name="Wang J."/>
        </authorList>
    </citation>
    <scope>NUCLEOTIDE SEQUENCE</scope>
    <source>
        <strain evidence="3">cv. G1812</strain>
    </source>
</reference>
<dbReference type="Proteomes" id="UP000015106">
    <property type="component" value="Chromosome 3"/>
</dbReference>
<dbReference type="PANTHER" id="PTHR47482:SF5">
    <property type="entry name" value="FAR1 DOMAIN-CONTAINING PROTEIN"/>
    <property type="match status" value="1"/>
</dbReference>
<evidence type="ECO:0000313" key="2">
    <source>
        <dbReference type="EnsemblPlants" id="TuG1812G0300001920.01.T01"/>
    </source>
</evidence>
<proteinExistence type="predicted"/>
<protein>
    <recommendedName>
        <fullName evidence="4">Protein FAR1-RELATED SEQUENCE</fullName>
    </recommendedName>
</protein>
<name>A0A8R7PRL6_TRIUA</name>
<dbReference type="EnsemblPlants" id="TuG1812G0300001920.01.T01">
    <property type="protein sequence ID" value="TuG1812G0300001920.01.T01"/>
    <property type="gene ID" value="TuG1812G0300001920.01"/>
</dbReference>
<reference evidence="2" key="3">
    <citation type="submission" date="2022-06" db="UniProtKB">
        <authorList>
            <consortium name="EnsemblPlants"/>
        </authorList>
    </citation>
    <scope>IDENTIFICATION</scope>
</reference>
<dbReference type="AlphaFoldDB" id="A0A8R7PRL6"/>
<evidence type="ECO:0000313" key="3">
    <source>
        <dbReference type="Proteomes" id="UP000015106"/>
    </source>
</evidence>
<evidence type="ECO:0000256" key="1">
    <source>
        <dbReference type="SAM" id="MobiDB-lite"/>
    </source>
</evidence>
<keyword evidence="3" id="KW-1185">Reference proteome</keyword>
<organism evidence="2 3">
    <name type="scientific">Triticum urartu</name>
    <name type="common">Red wild einkorn</name>
    <name type="synonym">Crithodium urartu</name>
    <dbReference type="NCBI Taxonomy" id="4572"/>
    <lineage>
        <taxon>Eukaryota</taxon>
        <taxon>Viridiplantae</taxon>
        <taxon>Streptophyta</taxon>
        <taxon>Embryophyta</taxon>
        <taxon>Tracheophyta</taxon>
        <taxon>Spermatophyta</taxon>
        <taxon>Magnoliopsida</taxon>
        <taxon>Liliopsida</taxon>
        <taxon>Poales</taxon>
        <taxon>Poaceae</taxon>
        <taxon>BOP clade</taxon>
        <taxon>Pooideae</taxon>
        <taxon>Triticodae</taxon>
        <taxon>Triticeae</taxon>
        <taxon>Triticinae</taxon>
        <taxon>Triticum</taxon>
    </lineage>
</organism>
<accession>A0A8R7PRL6</accession>
<dbReference type="PANTHER" id="PTHR47482">
    <property type="entry name" value="OS11G0632001 PROTEIN"/>
    <property type="match status" value="1"/>
</dbReference>